<protein>
    <submittedName>
        <fullName evidence="2">Uncharacterized protein</fullName>
    </submittedName>
</protein>
<feature type="non-terminal residue" evidence="2">
    <location>
        <position position="1"/>
    </location>
</feature>
<evidence type="ECO:0000313" key="3">
    <source>
        <dbReference type="Proteomes" id="UP000030671"/>
    </source>
</evidence>
<evidence type="ECO:0000313" key="2">
    <source>
        <dbReference type="EMBL" id="ETW76055.1"/>
    </source>
</evidence>
<dbReference type="KEGG" id="hir:HETIRDRAFT_412280"/>
<name>W4JSG7_HETIT</name>
<reference evidence="2 3" key="1">
    <citation type="journal article" date="2012" name="New Phytol.">
        <title>Insight into trade-off between wood decay and parasitism from the genome of a fungal forest pathogen.</title>
        <authorList>
            <person name="Olson A."/>
            <person name="Aerts A."/>
            <person name="Asiegbu F."/>
            <person name="Belbahri L."/>
            <person name="Bouzid O."/>
            <person name="Broberg A."/>
            <person name="Canback B."/>
            <person name="Coutinho P.M."/>
            <person name="Cullen D."/>
            <person name="Dalman K."/>
            <person name="Deflorio G."/>
            <person name="van Diepen L.T."/>
            <person name="Dunand C."/>
            <person name="Duplessis S."/>
            <person name="Durling M."/>
            <person name="Gonthier P."/>
            <person name="Grimwood J."/>
            <person name="Fossdal C.G."/>
            <person name="Hansson D."/>
            <person name="Henrissat B."/>
            <person name="Hietala A."/>
            <person name="Himmelstrand K."/>
            <person name="Hoffmeister D."/>
            <person name="Hogberg N."/>
            <person name="James T.Y."/>
            <person name="Karlsson M."/>
            <person name="Kohler A."/>
            <person name="Kues U."/>
            <person name="Lee Y.H."/>
            <person name="Lin Y.C."/>
            <person name="Lind M."/>
            <person name="Lindquist E."/>
            <person name="Lombard V."/>
            <person name="Lucas S."/>
            <person name="Lunden K."/>
            <person name="Morin E."/>
            <person name="Murat C."/>
            <person name="Park J."/>
            <person name="Raffaello T."/>
            <person name="Rouze P."/>
            <person name="Salamov A."/>
            <person name="Schmutz J."/>
            <person name="Solheim H."/>
            <person name="Stahlberg J."/>
            <person name="Velez H."/>
            <person name="de Vries R.P."/>
            <person name="Wiebenga A."/>
            <person name="Woodward S."/>
            <person name="Yakovlev I."/>
            <person name="Garbelotto M."/>
            <person name="Martin F."/>
            <person name="Grigoriev I.V."/>
            <person name="Stenlid J."/>
        </authorList>
    </citation>
    <scope>NUCLEOTIDE SEQUENCE [LARGE SCALE GENOMIC DNA]</scope>
    <source>
        <strain evidence="2 3">TC 32-1</strain>
    </source>
</reference>
<gene>
    <name evidence="2" type="ORF">HETIRDRAFT_412280</name>
</gene>
<evidence type="ECO:0000256" key="1">
    <source>
        <dbReference type="SAM" id="MobiDB-lite"/>
    </source>
</evidence>
<dbReference type="HOGENOM" id="CLU_3032619_0_0_1"/>
<sequence length="55" mass="6431">MMQMDVDGGVLIAQKTDNRKQEEHKQEQQMERTRSTTLSNRVIFTGLWEHACAPR</sequence>
<keyword evidence="3" id="KW-1185">Reference proteome</keyword>
<feature type="compositionally biased region" description="Basic and acidic residues" evidence="1">
    <location>
        <begin position="16"/>
        <end position="34"/>
    </location>
</feature>
<accession>W4JSG7</accession>
<dbReference type="AlphaFoldDB" id="W4JSG7"/>
<dbReference type="EMBL" id="KI925465">
    <property type="protein sequence ID" value="ETW76055.1"/>
    <property type="molecule type" value="Genomic_DNA"/>
</dbReference>
<dbReference type="InParanoid" id="W4JSG7"/>
<organism evidence="2 3">
    <name type="scientific">Heterobasidion irregulare (strain TC 32-1)</name>
    <dbReference type="NCBI Taxonomy" id="747525"/>
    <lineage>
        <taxon>Eukaryota</taxon>
        <taxon>Fungi</taxon>
        <taxon>Dikarya</taxon>
        <taxon>Basidiomycota</taxon>
        <taxon>Agaricomycotina</taxon>
        <taxon>Agaricomycetes</taxon>
        <taxon>Russulales</taxon>
        <taxon>Bondarzewiaceae</taxon>
        <taxon>Heterobasidion</taxon>
        <taxon>Heterobasidion annosum species complex</taxon>
    </lineage>
</organism>
<proteinExistence type="predicted"/>
<dbReference type="RefSeq" id="XP_009552278.1">
    <property type="nucleotide sequence ID" value="XM_009553983.1"/>
</dbReference>
<dbReference type="Proteomes" id="UP000030671">
    <property type="component" value="Unassembled WGS sequence"/>
</dbReference>
<feature type="region of interest" description="Disordered" evidence="1">
    <location>
        <begin position="1"/>
        <end position="36"/>
    </location>
</feature>
<dbReference type="GeneID" id="20673013"/>